<dbReference type="GO" id="GO:0009401">
    <property type="term" value="P:phosphoenolpyruvate-dependent sugar phosphotransferase system"/>
    <property type="evidence" value="ECO:0007669"/>
    <property type="project" value="TreeGrafter"/>
</dbReference>
<dbReference type="GO" id="GO:0005886">
    <property type="term" value="C:plasma membrane"/>
    <property type="evidence" value="ECO:0007669"/>
    <property type="project" value="TreeGrafter"/>
</dbReference>
<reference evidence="3 4" key="1">
    <citation type="submission" date="2018-08" db="EMBL/GenBank/DDBJ databases">
        <title>A genome reference for cultivated species of the human gut microbiota.</title>
        <authorList>
            <person name="Zou Y."/>
            <person name="Xue W."/>
            <person name="Luo G."/>
        </authorList>
    </citation>
    <scope>NUCLEOTIDE SEQUENCE [LARGE SCALE GENOMIC DNA]</scope>
    <source>
        <strain evidence="3 4">AF35-6BH</strain>
    </source>
</reference>
<dbReference type="SUPFAM" id="SSF51569">
    <property type="entry name" value="Aldolase"/>
    <property type="match status" value="1"/>
</dbReference>
<keyword evidence="4" id="KW-1185">Reference proteome</keyword>
<comment type="caution">
    <text evidence="3">The sequence shown here is derived from an EMBL/GenBank/DDBJ whole genome shotgun (WGS) entry which is preliminary data.</text>
</comment>
<dbReference type="RefSeq" id="WP_004800697.1">
    <property type="nucleotide sequence ID" value="NZ_CABKNA010000002.1"/>
</dbReference>
<name>A0A415P8P2_9FIRM</name>
<organism evidence="3 4">
    <name type="scientific">Amedibacillus dolichus</name>
    <dbReference type="NCBI Taxonomy" id="31971"/>
    <lineage>
        <taxon>Bacteria</taxon>
        <taxon>Bacillati</taxon>
        <taxon>Bacillota</taxon>
        <taxon>Erysipelotrichia</taxon>
        <taxon>Erysipelotrichales</taxon>
        <taxon>Erysipelotrichaceae</taxon>
        <taxon>Amedibacillus</taxon>
    </lineage>
</organism>
<dbReference type="OrthoDB" id="1672942at2"/>
<dbReference type="Pfam" id="PF08013">
    <property type="entry name" value="GatZ_KbaZ-like"/>
    <property type="match status" value="1"/>
</dbReference>
<evidence type="ECO:0000313" key="3">
    <source>
        <dbReference type="EMBL" id="RHM09114.1"/>
    </source>
</evidence>
<dbReference type="AlphaFoldDB" id="A0A415P8P2"/>
<protein>
    <submittedName>
        <fullName evidence="2 3">Tagatose-bisphosphate aldolase</fullName>
    </submittedName>
</protein>
<comment type="pathway">
    <text evidence="1">Carbohydrate metabolism.</text>
</comment>
<dbReference type="GeneID" id="92794116"/>
<dbReference type="InterPro" id="IPR050303">
    <property type="entry name" value="GatZ_KbaZ_carbometab"/>
</dbReference>
<dbReference type="PANTHER" id="PTHR32502">
    <property type="entry name" value="N-ACETYLGALACTOSAMINE PERMEASE II COMPONENT-RELATED"/>
    <property type="match status" value="1"/>
</dbReference>
<dbReference type="InterPro" id="IPR013785">
    <property type="entry name" value="Aldolase_TIM"/>
</dbReference>
<dbReference type="Gene3D" id="1.10.400.20">
    <property type="entry name" value="putative tagatose 6-phosphate kinase domain like"/>
    <property type="match status" value="1"/>
</dbReference>
<dbReference type="GO" id="GO:0005975">
    <property type="term" value="P:carbohydrate metabolic process"/>
    <property type="evidence" value="ECO:0007669"/>
    <property type="project" value="InterPro"/>
</dbReference>
<reference evidence="2" key="2">
    <citation type="submission" date="2021-02" db="EMBL/GenBank/DDBJ databases">
        <title>Infant gut strain persistence is associated with maternal origin, phylogeny, and functional potential including surface adhesion and iron acquisition.</title>
        <authorList>
            <person name="Lou Y.C."/>
        </authorList>
    </citation>
    <scope>NUCLEOTIDE SEQUENCE</scope>
    <source>
        <strain evidence="2">L3_108_103G1_dasL3_108_103G1_concoct_2</strain>
    </source>
</reference>
<dbReference type="Proteomes" id="UP000753219">
    <property type="component" value="Unassembled WGS sequence"/>
</dbReference>
<dbReference type="EMBL" id="JAGZMZ010000005">
    <property type="protein sequence ID" value="MBS4883716.1"/>
    <property type="molecule type" value="Genomic_DNA"/>
</dbReference>
<evidence type="ECO:0000313" key="2">
    <source>
        <dbReference type="EMBL" id="MBS4883716.1"/>
    </source>
</evidence>
<dbReference type="Gene3D" id="3.20.20.70">
    <property type="entry name" value="Aldolase class I"/>
    <property type="match status" value="1"/>
</dbReference>
<evidence type="ECO:0000313" key="4">
    <source>
        <dbReference type="Proteomes" id="UP000284868"/>
    </source>
</evidence>
<evidence type="ECO:0000256" key="1">
    <source>
        <dbReference type="ARBA" id="ARBA00005007"/>
    </source>
</evidence>
<dbReference type="InterPro" id="IPR012062">
    <property type="entry name" value="GatZ/KbaZ-like"/>
</dbReference>
<dbReference type="EMBL" id="QRPK01000040">
    <property type="protein sequence ID" value="RHM09114.1"/>
    <property type="molecule type" value="Genomic_DNA"/>
</dbReference>
<sequence length="441" mass="49569">MPQANPLKQMVVKQKNGQPVGICSCCSANDYVIEAALERAKRDDSCVLIESTANQVDQNGGYTGMTPQDFYNFVMEKADAIGLDKSRIFLGGDHLGPLTFVGNDEAKAMELAEELVRCYVAAGFTKIHIDTSMKVASDDPNTRLSDEIIAARGARLVRVCEDTYQELLKTNPDAIHPVYIVGSEVPIPGGAQEENAGMQVTRVEDFKATVAAFEAAFAKENLQDAWKEVIAVVVQPGVEEKDAGCTEYDREKAKDLMASIKDFPNLVFEGHSTDYQTKHKLRELVEDGVGVLKVGPALTYAMREALFSLAYIEEMVLHGTDKKPSNFINVLEEVMLEEPKNWAKHYHGNENELWFKRKFSFSDRSRYYMPDARVAKAKDTMIQNLREVGIPLSVLSQFMPMQYTKVREGELKNDPEALIRDRIDYTLSEYCYASHQEELFR</sequence>
<accession>A0A415P8P2</accession>
<dbReference type="PANTHER" id="PTHR32502:SF2">
    <property type="entry name" value="D-TAGATOSE-1,6-BISPHOSPHATE ALDOLASE SUBUNIT KBAZ"/>
    <property type="match status" value="1"/>
</dbReference>
<dbReference type="Proteomes" id="UP000284868">
    <property type="component" value="Unassembled WGS sequence"/>
</dbReference>
<dbReference type="PIRSF" id="PIRSF009264">
    <property type="entry name" value="TagBP_ald_AgaZ"/>
    <property type="match status" value="1"/>
</dbReference>
<gene>
    <name evidence="3" type="ORF">DWZ83_07565</name>
    <name evidence="2" type="ORF">KHZ85_03015</name>
</gene>
<proteinExistence type="predicted"/>